<dbReference type="EMBL" id="GIIL01006309">
    <property type="protein sequence ID" value="NOV50035.1"/>
    <property type="molecule type" value="Transcribed_RNA"/>
</dbReference>
<name>A0A6M2DUJ9_XENCH</name>
<dbReference type="AlphaFoldDB" id="A0A6M2DUJ9"/>
<organism evidence="2">
    <name type="scientific">Xenopsylla cheopis</name>
    <name type="common">Oriental rat flea</name>
    <name type="synonym">Pulex cheopis</name>
    <dbReference type="NCBI Taxonomy" id="163159"/>
    <lineage>
        <taxon>Eukaryota</taxon>
        <taxon>Metazoa</taxon>
        <taxon>Ecdysozoa</taxon>
        <taxon>Arthropoda</taxon>
        <taxon>Hexapoda</taxon>
        <taxon>Insecta</taxon>
        <taxon>Pterygota</taxon>
        <taxon>Neoptera</taxon>
        <taxon>Endopterygota</taxon>
        <taxon>Siphonaptera</taxon>
        <taxon>Pulicidae</taxon>
        <taxon>Xenopsyllinae</taxon>
        <taxon>Xenopsylla</taxon>
    </lineage>
</organism>
<proteinExistence type="predicted"/>
<evidence type="ECO:0000256" key="1">
    <source>
        <dbReference type="SAM" id="SignalP"/>
    </source>
</evidence>
<evidence type="ECO:0000313" key="2">
    <source>
        <dbReference type="EMBL" id="NOV50035.1"/>
    </source>
</evidence>
<feature type="signal peptide" evidence="1">
    <location>
        <begin position="1"/>
        <end position="17"/>
    </location>
</feature>
<protein>
    <submittedName>
        <fullName evidence="2">Putative secreted protein</fullName>
    </submittedName>
</protein>
<reference evidence="2" key="1">
    <citation type="submission" date="2020-03" db="EMBL/GenBank/DDBJ databases">
        <title>Transcriptomic Profiling of the Digestive Tract of the Rat Flea, Xenopsylla cheopis, Following Blood Feeding and Infection with Yersinia pestis.</title>
        <authorList>
            <person name="Bland D.M."/>
            <person name="Martens C.A."/>
            <person name="Virtaneva K."/>
            <person name="Kanakabandi K."/>
            <person name="Long D."/>
            <person name="Rosenke R."/>
            <person name="Saturday G.A."/>
            <person name="Hoyt F.H."/>
            <person name="Bruno D.P."/>
            <person name="Ribeiro J.M.C."/>
            <person name="Hinnebusch J."/>
        </authorList>
    </citation>
    <scope>NUCLEOTIDE SEQUENCE</scope>
</reference>
<sequence>MDFVACCWLLAATKVLSIDGQVEEWGFGQVSGWSYYKSRSSISMLEEVVDAHVSARILGIFRRSGSIFIGKKQSFMV</sequence>
<accession>A0A6M2DUJ9</accession>
<keyword evidence="1" id="KW-0732">Signal</keyword>
<feature type="chain" id="PRO_5026930380" evidence="1">
    <location>
        <begin position="18"/>
        <end position="77"/>
    </location>
</feature>